<dbReference type="InterPro" id="IPR009081">
    <property type="entry name" value="PP-bd_ACP"/>
</dbReference>
<dbReference type="Pfam" id="PF00550">
    <property type="entry name" value="PP-binding"/>
    <property type="match status" value="1"/>
</dbReference>
<reference evidence="2" key="1">
    <citation type="submission" date="2021-04" db="EMBL/GenBank/DDBJ databases">
        <title>Genome based classification of Actinospica acidithermotolerans sp. nov., an actinobacterium isolated from an Indonesian hot spring.</title>
        <authorList>
            <person name="Kusuma A.B."/>
            <person name="Putra K.E."/>
            <person name="Nafisah S."/>
            <person name="Loh J."/>
            <person name="Nouioui I."/>
            <person name="Goodfellow M."/>
        </authorList>
    </citation>
    <scope>NUCLEOTIDE SEQUENCE</scope>
    <source>
        <strain evidence="2">DSM 45618</strain>
    </source>
</reference>
<evidence type="ECO:0000313" key="3">
    <source>
        <dbReference type="Proteomes" id="UP000677913"/>
    </source>
</evidence>
<dbReference type="Proteomes" id="UP000677913">
    <property type="component" value="Unassembled WGS sequence"/>
</dbReference>
<dbReference type="InterPro" id="IPR036736">
    <property type="entry name" value="ACP-like_sf"/>
</dbReference>
<evidence type="ECO:0000313" key="2">
    <source>
        <dbReference type="EMBL" id="MBS2966144.1"/>
    </source>
</evidence>
<comment type="caution">
    <text evidence="2">The sequence shown here is derived from an EMBL/GenBank/DDBJ whole genome shotgun (WGS) entry which is preliminary data.</text>
</comment>
<dbReference type="AlphaFoldDB" id="A0A8J8BGU9"/>
<keyword evidence="3" id="KW-1185">Reference proteome</keyword>
<protein>
    <recommendedName>
        <fullName evidence="1">Carrier domain-containing protein</fullName>
    </recommendedName>
</protein>
<gene>
    <name evidence="2" type="ORF">KGA66_24070</name>
</gene>
<name>A0A8J8BGU9_9ACTN</name>
<dbReference type="Gene3D" id="1.10.1200.10">
    <property type="entry name" value="ACP-like"/>
    <property type="match status" value="1"/>
</dbReference>
<dbReference type="EMBL" id="JAGSXH010000124">
    <property type="protein sequence ID" value="MBS2966144.1"/>
    <property type="molecule type" value="Genomic_DNA"/>
</dbReference>
<feature type="domain" description="Carrier" evidence="1">
    <location>
        <begin position="1"/>
        <end position="78"/>
    </location>
</feature>
<dbReference type="SUPFAM" id="SSF47336">
    <property type="entry name" value="ACP-like"/>
    <property type="match status" value="1"/>
</dbReference>
<organism evidence="2 3">
    <name type="scientific">Actinocrinis puniceicyclus</name>
    <dbReference type="NCBI Taxonomy" id="977794"/>
    <lineage>
        <taxon>Bacteria</taxon>
        <taxon>Bacillati</taxon>
        <taxon>Actinomycetota</taxon>
        <taxon>Actinomycetes</taxon>
        <taxon>Catenulisporales</taxon>
        <taxon>Actinospicaceae</taxon>
        <taxon>Actinocrinis</taxon>
    </lineage>
</organism>
<dbReference type="RefSeq" id="WP_211470930.1">
    <property type="nucleotide sequence ID" value="NZ_JAGSXH010000124.1"/>
</dbReference>
<proteinExistence type="predicted"/>
<sequence>MSQDKLSDVLRDHMPEAPALGALDPEANLVDLGIDSLRLVELIISLEDSFDVLIPDEEMLAENFRTVGTIAALVDRLTAGV</sequence>
<evidence type="ECO:0000259" key="1">
    <source>
        <dbReference type="PROSITE" id="PS50075"/>
    </source>
</evidence>
<accession>A0A8J8BGU9</accession>
<dbReference type="PROSITE" id="PS50075">
    <property type="entry name" value="CARRIER"/>
    <property type="match status" value="1"/>
</dbReference>